<accession>A0A165IUG4</accession>
<dbReference type="PANTHER" id="PTHR21310">
    <property type="entry name" value="AMINOGLYCOSIDE PHOSPHOTRANSFERASE-RELATED-RELATED"/>
    <property type="match status" value="1"/>
</dbReference>
<proteinExistence type="predicted"/>
<organism evidence="1 2">
    <name type="scientific">Calocera cornea HHB12733</name>
    <dbReference type="NCBI Taxonomy" id="1353952"/>
    <lineage>
        <taxon>Eukaryota</taxon>
        <taxon>Fungi</taxon>
        <taxon>Dikarya</taxon>
        <taxon>Basidiomycota</taxon>
        <taxon>Agaricomycotina</taxon>
        <taxon>Dacrymycetes</taxon>
        <taxon>Dacrymycetales</taxon>
        <taxon>Dacrymycetaceae</taxon>
        <taxon>Calocera</taxon>
    </lineage>
</organism>
<dbReference type="InterPro" id="IPR051678">
    <property type="entry name" value="AGP_Transferase"/>
</dbReference>
<name>A0A165IUG4_9BASI</name>
<evidence type="ECO:0000313" key="2">
    <source>
        <dbReference type="Proteomes" id="UP000076842"/>
    </source>
</evidence>
<sequence length="291" mass="32601">MIALFKKNLPVPAVYAFDEDRDHLVGGAWTLQEYIQGCPLNQALRKLSLEDRRDAFRQLSKCMLQVFDVQLPRIGSLEIVGNVEGIRNLSESDLDIRVGKMVTLKGLQNPFIVGPPKDCGPWDDVRDWLKSVAEGCMNYEPDPAKPLPPIDQAYLERVKRIIDETPDILLGGSLSVSGPWARDMWSLHNVIAVIQDEKVIKLHFLDFEGMQSVPAFVRGQAPFLPGVPDEWLKLLLDFLLEHPGFRHAYEQGRTARHLLNLAENADIPGGGDARIKAFLDGEWDDEATLAG</sequence>
<keyword evidence="2" id="KW-1185">Reference proteome</keyword>
<dbReference type="InterPro" id="IPR011009">
    <property type="entry name" value="Kinase-like_dom_sf"/>
</dbReference>
<gene>
    <name evidence="1" type="ORF">CALCODRAFT_491637</name>
</gene>
<dbReference type="EMBL" id="KV423926">
    <property type="protein sequence ID" value="KZT60995.1"/>
    <property type="molecule type" value="Genomic_DNA"/>
</dbReference>
<dbReference type="SUPFAM" id="SSF56112">
    <property type="entry name" value="Protein kinase-like (PK-like)"/>
    <property type="match status" value="1"/>
</dbReference>
<dbReference type="STRING" id="1353952.A0A165IUG4"/>
<dbReference type="Proteomes" id="UP000076842">
    <property type="component" value="Unassembled WGS sequence"/>
</dbReference>
<protein>
    <recommendedName>
        <fullName evidence="3">Aminoglycoside phosphotransferase domain-containing protein</fullName>
    </recommendedName>
</protein>
<dbReference type="AlphaFoldDB" id="A0A165IUG4"/>
<reference evidence="1 2" key="1">
    <citation type="journal article" date="2016" name="Mol. Biol. Evol.">
        <title>Comparative Genomics of Early-Diverging Mushroom-Forming Fungi Provides Insights into the Origins of Lignocellulose Decay Capabilities.</title>
        <authorList>
            <person name="Nagy L.G."/>
            <person name="Riley R."/>
            <person name="Tritt A."/>
            <person name="Adam C."/>
            <person name="Daum C."/>
            <person name="Floudas D."/>
            <person name="Sun H."/>
            <person name="Yadav J.S."/>
            <person name="Pangilinan J."/>
            <person name="Larsson K.H."/>
            <person name="Matsuura K."/>
            <person name="Barry K."/>
            <person name="Labutti K."/>
            <person name="Kuo R."/>
            <person name="Ohm R.A."/>
            <person name="Bhattacharya S.S."/>
            <person name="Shirouzu T."/>
            <person name="Yoshinaga Y."/>
            <person name="Martin F.M."/>
            <person name="Grigoriev I.V."/>
            <person name="Hibbett D.S."/>
        </authorList>
    </citation>
    <scope>NUCLEOTIDE SEQUENCE [LARGE SCALE GENOMIC DNA]</scope>
    <source>
        <strain evidence="1 2">HHB12733</strain>
    </source>
</reference>
<dbReference type="PANTHER" id="PTHR21310:SF13">
    <property type="entry name" value="AMINOGLYCOSIDE PHOSPHOTRANSFERASE DOMAIN-CONTAINING PROTEIN"/>
    <property type="match status" value="1"/>
</dbReference>
<evidence type="ECO:0008006" key="3">
    <source>
        <dbReference type="Google" id="ProtNLM"/>
    </source>
</evidence>
<dbReference type="OrthoDB" id="2831558at2759"/>
<dbReference type="InParanoid" id="A0A165IUG4"/>
<evidence type="ECO:0000313" key="1">
    <source>
        <dbReference type="EMBL" id="KZT60995.1"/>
    </source>
</evidence>